<feature type="region of interest" description="Disordered" evidence="1">
    <location>
        <begin position="1"/>
        <end position="24"/>
    </location>
</feature>
<dbReference type="EMBL" id="BAAATD010000013">
    <property type="protein sequence ID" value="GAA2627923.1"/>
    <property type="molecule type" value="Genomic_DNA"/>
</dbReference>
<sequence>MTHSPPDSPPPPPEPHYGYRAPQTPRHREHLALTAAYQAFVADAGEQRHPLDSGTLLLRLSSSGRWRFALLNPAGERVAVGTAHGDSTGSGLARTIAETLRRAPARADEPGATRPTYRPETIGHLMKMRRNSRTPYPRTDGTLHMSVPGARIIISPSALQAHTATGGIRLVLEGPWTEWDAAPVADAILRDLAPQAHHLTHTTEPRGYSRNESGSRIYDGSSWALCSCGWRYAASDRAEARALATWHRQHPTRHRTNP</sequence>
<keyword evidence="3" id="KW-1185">Reference proteome</keyword>
<reference evidence="2 3" key="1">
    <citation type="journal article" date="2019" name="Int. J. Syst. Evol. Microbiol.">
        <title>The Global Catalogue of Microorganisms (GCM) 10K type strain sequencing project: providing services to taxonomists for standard genome sequencing and annotation.</title>
        <authorList>
            <consortium name="The Broad Institute Genomics Platform"/>
            <consortium name="The Broad Institute Genome Sequencing Center for Infectious Disease"/>
            <person name="Wu L."/>
            <person name="Ma J."/>
        </authorList>
    </citation>
    <scope>NUCLEOTIDE SEQUENCE [LARGE SCALE GENOMIC DNA]</scope>
    <source>
        <strain evidence="2 3">JCM 6833</strain>
    </source>
</reference>
<evidence type="ECO:0000313" key="2">
    <source>
        <dbReference type="EMBL" id="GAA2627923.1"/>
    </source>
</evidence>
<dbReference type="RefSeq" id="WP_344547377.1">
    <property type="nucleotide sequence ID" value="NZ_BAAATD010000013.1"/>
</dbReference>
<proteinExistence type="predicted"/>
<evidence type="ECO:0000256" key="1">
    <source>
        <dbReference type="SAM" id="MobiDB-lite"/>
    </source>
</evidence>
<protein>
    <recommendedName>
        <fullName evidence="4">DUF1508 domain-containing protein</fullName>
    </recommendedName>
</protein>
<dbReference type="Proteomes" id="UP001501509">
    <property type="component" value="Unassembled WGS sequence"/>
</dbReference>
<evidence type="ECO:0000313" key="3">
    <source>
        <dbReference type="Proteomes" id="UP001501509"/>
    </source>
</evidence>
<evidence type="ECO:0008006" key="4">
    <source>
        <dbReference type="Google" id="ProtNLM"/>
    </source>
</evidence>
<comment type="caution">
    <text evidence="2">The sequence shown here is derived from an EMBL/GenBank/DDBJ whole genome shotgun (WGS) entry which is preliminary data.</text>
</comment>
<gene>
    <name evidence="2" type="ORF">GCM10010411_76440</name>
</gene>
<accession>A0ABN3QJ72</accession>
<organism evidence="2 3">
    <name type="scientific">Actinomadura fulvescens</name>
    <dbReference type="NCBI Taxonomy" id="46160"/>
    <lineage>
        <taxon>Bacteria</taxon>
        <taxon>Bacillati</taxon>
        <taxon>Actinomycetota</taxon>
        <taxon>Actinomycetes</taxon>
        <taxon>Streptosporangiales</taxon>
        <taxon>Thermomonosporaceae</taxon>
        <taxon>Actinomadura</taxon>
    </lineage>
</organism>
<feature type="compositionally biased region" description="Pro residues" evidence="1">
    <location>
        <begin position="1"/>
        <end position="15"/>
    </location>
</feature>
<name>A0ABN3QJ72_9ACTN</name>